<proteinExistence type="predicted"/>
<organism evidence="1">
    <name type="scientific">hydrothermal vent metagenome</name>
    <dbReference type="NCBI Taxonomy" id="652676"/>
    <lineage>
        <taxon>unclassified sequences</taxon>
        <taxon>metagenomes</taxon>
        <taxon>ecological metagenomes</taxon>
    </lineage>
</organism>
<name>A0A3B1BF89_9ZZZZ</name>
<accession>A0A3B1BF89</accession>
<sequence>MIAEDSRSQKPNVAHDGINGYGTVVDVNTGKAQSIDTHERYASELMKAVAVRCINAGAIDIGHIKAYIQGERLFVYASAVGDAPDITVKSEGDGRPAVVSLTINSVVYGIDKETLKSATDDALDEVAGVFGFTVTTR</sequence>
<dbReference type="AlphaFoldDB" id="A0A3B1BF89"/>
<protein>
    <submittedName>
        <fullName evidence="1">Uncharacterized protein</fullName>
    </submittedName>
</protein>
<gene>
    <name evidence="1" type="ORF">MNBD_NITROSPINAE03-405</name>
</gene>
<dbReference type="EMBL" id="UOGB01000066">
    <property type="protein sequence ID" value="VAX16779.1"/>
    <property type="molecule type" value="Genomic_DNA"/>
</dbReference>
<evidence type="ECO:0000313" key="1">
    <source>
        <dbReference type="EMBL" id="VAX16779.1"/>
    </source>
</evidence>
<reference evidence="1" key="1">
    <citation type="submission" date="2018-06" db="EMBL/GenBank/DDBJ databases">
        <authorList>
            <person name="Zhirakovskaya E."/>
        </authorList>
    </citation>
    <scope>NUCLEOTIDE SEQUENCE</scope>
</reference>